<keyword evidence="1" id="KW-1133">Transmembrane helix</keyword>
<dbReference type="RefSeq" id="WP_205120266.1">
    <property type="nucleotide sequence ID" value="NZ_JAFBCM010000001.1"/>
</dbReference>
<keyword evidence="1" id="KW-0472">Membrane</keyword>
<gene>
    <name evidence="2" type="ORF">ACFOUW_03555</name>
</gene>
<keyword evidence="3" id="KW-1185">Reference proteome</keyword>
<comment type="caution">
    <text evidence="2">The sequence shown here is derived from an EMBL/GenBank/DDBJ whole genome shotgun (WGS) entry which is preliminary data.</text>
</comment>
<feature type="transmembrane region" description="Helical" evidence="1">
    <location>
        <begin position="65"/>
        <end position="82"/>
    </location>
</feature>
<feature type="transmembrane region" description="Helical" evidence="1">
    <location>
        <begin position="88"/>
        <end position="108"/>
    </location>
</feature>
<organism evidence="2 3">
    <name type="scientific">Tenggerimyces flavus</name>
    <dbReference type="NCBI Taxonomy" id="1708749"/>
    <lineage>
        <taxon>Bacteria</taxon>
        <taxon>Bacillati</taxon>
        <taxon>Actinomycetota</taxon>
        <taxon>Actinomycetes</taxon>
        <taxon>Propionibacteriales</taxon>
        <taxon>Nocardioidaceae</taxon>
        <taxon>Tenggerimyces</taxon>
    </lineage>
</organism>
<evidence type="ECO:0000313" key="3">
    <source>
        <dbReference type="Proteomes" id="UP001595699"/>
    </source>
</evidence>
<name>A0ABV7Y8A4_9ACTN</name>
<evidence type="ECO:0000313" key="2">
    <source>
        <dbReference type="EMBL" id="MFC3759900.1"/>
    </source>
</evidence>
<reference evidence="3" key="1">
    <citation type="journal article" date="2019" name="Int. J. Syst. Evol. Microbiol.">
        <title>The Global Catalogue of Microorganisms (GCM) 10K type strain sequencing project: providing services to taxonomists for standard genome sequencing and annotation.</title>
        <authorList>
            <consortium name="The Broad Institute Genomics Platform"/>
            <consortium name="The Broad Institute Genome Sequencing Center for Infectious Disease"/>
            <person name="Wu L."/>
            <person name="Ma J."/>
        </authorList>
    </citation>
    <scope>NUCLEOTIDE SEQUENCE [LARGE SCALE GENOMIC DNA]</scope>
    <source>
        <strain evidence="3">CGMCC 4.7241</strain>
    </source>
</reference>
<protein>
    <submittedName>
        <fullName evidence="2">Uncharacterized protein</fullName>
    </submittedName>
</protein>
<accession>A0ABV7Y8A4</accession>
<proteinExistence type="predicted"/>
<dbReference type="EMBL" id="JBHRZH010000004">
    <property type="protein sequence ID" value="MFC3759900.1"/>
    <property type="molecule type" value="Genomic_DNA"/>
</dbReference>
<sequence>MSKERQRRREERERLQAIAAAKRERQVARRRKRQQTVKAVRDALPRRTKWSVQQGRLADKRRRRAGLLIAIFLVAQVLTWLLTPNWYARGAAVIVGLFALPVAWTLFFRKS</sequence>
<dbReference type="Proteomes" id="UP001595699">
    <property type="component" value="Unassembled WGS sequence"/>
</dbReference>
<evidence type="ECO:0000256" key="1">
    <source>
        <dbReference type="SAM" id="Phobius"/>
    </source>
</evidence>
<keyword evidence="1" id="KW-0812">Transmembrane</keyword>